<keyword evidence="1" id="KW-0732">Signal</keyword>
<dbReference type="InterPro" id="IPR019223">
    <property type="entry name" value="DUF2147"/>
</dbReference>
<keyword evidence="4" id="KW-1185">Reference proteome</keyword>
<dbReference type="EMBL" id="JBIGIA010000001">
    <property type="protein sequence ID" value="MFG6455241.1"/>
    <property type="molecule type" value="Genomic_DNA"/>
</dbReference>
<protein>
    <submittedName>
        <fullName evidence="3">DUF2147 domain-containing protein</fullName>
    </submittedName>
</protein>
<evidence type="ECO:0000259" key="2">
    <source>
        <dbReference type="Pfam" id="PF09917"/>
    </source>
</evidence>
<sequence length="143" mass="15113">MKTLFAAALLLPALALAQATPVGLWKTIDDDGKTAKSQVRISEQGGTLVGSIDKVLAPAAAADARCDKCSDDRKGQPLVGLQIIRGVKAEGDGVWAGGEILDPSNGKTYRTRLKPVDGGNKLEVRGYIGAPLFGRTQTWVRIE</sequence>
<reference evidence="3 4" key="1">
    <citation type="submission" date="2024-09" db="EMBL/GenBank/DDBJ databases">
        <title>Novel species of the genus Pelomonas and Roseateles isolated from streams.</title>
        <authorList>
            <person name="Lu H."/>
        </authorList>
    </citation>
    <scope>NUCLEOTIDE SEQUENCE [LARGE SCALE GENOMIC DNA]</scope>
    <source>
        <strain evidence="3 4">BYS96W</strain>
    </source>
</reference>
<accession>A0ABW7FZZ6</accession>
<name>A0ABW7FZZ6_9BURK</name>
<dbReference type="Proteomes" id="UP001606305">
    <property type="component" value="Unassembled WGS sequence"/>
</dbReference>
<dbReference type="RefSeq" id="WP_394485762.1">
    <property type="nucleotide sequence ID" value="NZ_JBIGIA010000001.1"/>
</dbReference>
<dbReference type="PANTHER" id="PTHR36919">
    <property type="entry name" value="BLR1215 PROTEIN"/>
    <property type="match status" value="1"/>
</dbReference>
<dbReference type="Pfam" id="PF09917">
    <property type="entry name" value="DUF2147"/>
    <property type="match status" value="1"/>
</dbReference>
<feature type="domain" description="DUF2147" evidence="2">
    <location>
        <begin position="23"/>
        <end position="141"/>
    </location>
</feature>
<evidence type="ECO:0000313" key="3">
    <source>
        <dbReference type="EMBL" id="MFG6455241.1"/>
    </source>
</evidence>
<dbReference type="PANTHER" id="PTHR36919:SF3">
    <property type="entry name" value="BLL5882 PROTEIN"/>
    <property type="match status" value="1"/>
</dbReference>
<organism evidence="3 4">
    <name type="scientific">Pelomonas nitida</name>
    <dbReference type="NCBI Taxonomy" id="3299027"/>
    <lineage>
        <taxon>Bacteria</taxon>
        <taxon>Pseudomonadati</taxon>
        <taxon>Pseudomonadota</taxon>
        <taxon>Betaproteobacteria</taxon>
        <taxon>Burkholderiales</taxon>
        <taxon>Sphaerotilaceae</taxon>
        <taxon>Roseateles</taxon>
    </lineage>
</organism>
<evidence type="ECO:0000313" key="4">
    <source>
        <dbReference type="Proteomes" id="UP001606305"/>
    </source>
</evidence>
<proteinExistence type="predicted"/>
<evidence type="ECO:0000256" key="1">
    <source>
        <dbReference type="SAM" id="SignalP"/>
    </source>
</evidence>
<feature type="signal peptide" evidence="1">
    <location>
        <begin position="1"/>
        <end position="17"/>
    </location>
</feature>
<comment type="caution">
    <text evidence="3">The sequence shown here is derived from an EMBL/GenBank/DDBJ whole genome shotgun (WGS) entry which is preliminary data.</text>
</comment>
<feature type="chain" id="PRO_5047503399" evidence="1">
    <location>
        <begin position="18"/>
        <end position="143"/>
    </location>
</feature>
<dbReference type="Gene3D" id="2.40.128.520">
    <property type="match status" value="1"/>
</dbReference>
<gene>
    <name evidence="3" type="ORF">ACG00X_00175</name>
</gene>